<reference evidence="3 4" key="1">
    <citation type="journal article" date="2019" name="Int. J. Syst. Evol. Microbiol.">
        <title>The Global Catalogue of Microorganisms (GCM) 10K type strain sequencing project: providing services to taxonomists for standard genome sequencing and annotation.</title>
        <authorList>
            <consortium name="The Broad Institute Genomics Platform"/>
            <consortium name="The Broad Institute Genome Sequencing Center for Infectious Disease"/>
            <person name="Wu L."/>
            <person name="Ma J."/>
        </authorList>
    </citation>
    <scope>NUCLEOTIDE SEQUENCE [LARGE SCALE GENOMIC DNA]</scope>
    <source>
        <strain evidence="3 4">JCM 8201</strain>
    </source>
</reference>
<evidence type="ECO:0000313" key="4">
    <source>
        <dbReference type="Proteomes" id="UP001501842"/>
    </source>
</evidence>
<keyword evidence="4" id="KW-1185">Reference proteome</keyword>
<organism evidence="3 4">
    <name type="scientific">Actinocorallia aurantiaca</name>
    <dbReference type="NCBI Taxonomy" id="46204"/>
    <lineage>
        <taxon>Bacteria</taxon>
        <taxon>Bacillati</taxon>
        <taxon>Actinomycetota</taxon>
        <taxon>Actinomycetes</taxon>
        <taxon>Streptosporangiales</taxon>
        <taxon>Thermomonosporaceae</taxon>
        <taxon>Actinocorallia</taxon>
    </lineage>
</organism>
<feature type="domain" description="Beta-lactamase class A catalytic" evidence="2">
    <location>
        <begin position="122"/>
        <end position="260"/>
    </location>
</feature>
<dbReference type="InterPro" id="IPR000871">
    <property type="entry name" value="Beta-lactam_class-A"/>
</dbReference>
<comment type="caution">
    <text evidence="3">The sequence shown here is derived from an EMBL/GenBank/DDBJ whole genome shotgun (WGS) entry which is preliminary data.</text>
</comment>
<dbReference type="SUPFAM" id="SSF56601">
    <property type="entry name" value="beta-lactamase/transpeptidase-like"/>
    <property type="match status" value="1"/>
</dbReference>
<dbReference type="RefSeq" id="WP_344448397.1">
    <property type="nucleotide sequence ID" value="NZ_BAAATZ010000002.1"/>
</dbReference>
<accession>A0ABN3TVK9</accession>
<gene>
    <name evidence="3" type="ORF">GCM10010439_04640</name>
</gene>
<dbReference type="InterPro" id="IPR012338">
    <property type="entry name" value="Beta-lactam/transpept-like"/>
</dbReference>
<evidence type="ECO:0000313" key="3">
    <source>
        <dbReference type="EMBL" id="GAA2719330.1"/>
    </source>
</evidence>
<sequence length="311" mass="34099">MPVYRAISRKAVAGTVAGALVTGLLVAAPGRVTAARPLNWLNCSSDHSPELAQRLENRLRKAVRGRSGTMSFALYDRERKVGCYYGSGRHYDSASTVKLTIVAALLRTAQKQKRGLTAREKSLARAAITRSDNDATTVLWRQLGRSRVQGLLNAVGMRATRLDPGGHWGLTRTTAVDQLRLLLTLTRKGDVLNAKSRRHLLKLMSEVVSGQRWGTPAGASSKIDVRVKNGWLPRAVHGWRVHSLGIFGDDRRDYMIAVLTQDNPSLKQGIIAIERVSRIVHGTLVPESSARRIPTPYPPEIGDGSAPFTME</sequence>
<dbReference type="EMBL" id="BAAATZ010000002">
    <property type="protein sequence ID" value="GAA2719330.1"/>
    <property type="molecule type" value="Genomic_DNA"/>
</dbReference>
<dbReference type="Pfam" id="PF13354">
    <property type="entry name" value="Beta-lactamase2"/>
    <property type="match status" value="1"/>
</dbReference>
<dbReference type="Proteomes" id="UP001501842">
    <property type="component" value="Unassembled WGS sequence"/>
</dbReference>
<proteinExistence type="predicted"/>
<dbReference type="Gene3D" id="3.40.710.10">
    <property type="entry name" value="DD-peptidase/beta-lactamase superfamily"/>
    <property type="match status" value="1"/>
</dbReference>
<feature type="region of interest" description="Disordered" evidence="1">
    <location>
        <begin position="290"/>
        <end position="311"/>
    </location>
</feature>
<evidence type="ECO:0000256" key="1">
    <source>
        <dbReference type="SAM" id="MobiDB-lite"/>
    </source>
</evidence>
<name>A0ABN3TVK9_9ACTN</name>
<dbReference type="PANTHER" id="PTHR35333:SF3">
    <property type="entry name" value="BETA-LACTAMASE-TYPE TRANSPEPTIDASE FOLD CONTAINING PROTEIN"/>
    <property type="match status" value="1"/>
</dbReference>
<dbReference type="PANTHER" id="PTHR35333">
    <property type="entry name" value="BETA-LACTAMASE"/>
    <property type="match status" value="1"/>
</dbReference>
<dbReference type="InterPro" id="IPR045155">
    <property type="entry name" value="Beta-lactam_cat"/>
</dbReference>
<evidence type="ECO:0000259" key="2">
    <source>
        <dbReference type="Pfam" id="PF13354"/>
    </source>
</evidence>
<protein>
    <recommendedName>
        <fullName evidence="2">Beta-lactamase class A catalytic domain-containing protein</fullName>
    </recommendedName>
</protein>